<feature type="domain" description="Receptor ligand binding region" evidence="7">
    <location>
        <begin position="369"/>
        <end position="701"/>
    </location>
</feature>
<protein>
    <recommendedName>
        <fullName evidence="7">Receptor ligand binding region domain-containing protein</fullName>
    </recommendedName>
</protein>
<dbReference type="InterPro" id="IPR001828">
    <property type="entry name" value="ANF_lig-bd_rcpt"/>
</dbReference>
<evidence type="ECO:0000256" key="6">
    <source>
        <dbReference type="SAM" id="Phobius"/>
    </source>
</evidence>
<evidence type="ECO:0000313" key="9">
    <source>
        <dbReference type="Proteomes" id="UP001162131"/>
    </source>
</evidence>
<dbReference type="AlphaFoldDB" id="A0AAU9K4H0"/>
<evidence type="ECO:0000256" key="4">
    <source>
        <dbReference type="ARBA" id="ARBA00023136"/>
    </source>
</evidence>
<dbReference type="EMBL" id="CAJZBQ010000045">
    <property type="protein sequence ID" value="CAG9328053.1"/>
    <property type="molecule type" value="Genomic_DNA"/>
</dbReference>
<evidence type="ECO:0000256" key="3">
    <source>
        <dbReference type="ARBA" id="ARBA00022989"/>
    </source>
</evidence>
<gene>
    <name evidence="8" type="ORF">BSTOLATCC_MIC45512</name>
</gene>
<feature type="transmembrane region" description="Helical" evidence="6">
    <location>
        <begin position="1012"/>
        <end position="1030"/>
    </location>
</feature>
<keyword evidence="2 6" id="KW-0812">Transmembrane</keyword>
<feature type="transmembrane region" description="Helical" evidence="6">
    <location>
        <begin position="856"/>
        <end position="876"/>
    </location>
</feature>
<dbReference type="InterPro" id="IPR028082">
    <property type="entry name" value="Peripla_BP_I"/>
</dbReference>
<dbReference type="GO" id="GO:0016020">
    <property type="term" value="C:membrane"/>
    <property type="evidence" value="ECO:0007669"/>
    <property type="project" value="UniProtKB-SubCell"/>
</dbReference>
<keyword evidence="4 6" id="KW-0472">Membrane</keyword>
<dbReference type="SUPFAM" id="SSF53822">
    <property type="entry name" value="Periplasmic binding protein-like I"/>
    <property type="match status" value="1"/>
</dbReference>
<dbReference type="PANTHER" id="PTHR24060">
    <property type="entry name" value="METABOTROPIC GLUTAMATE RECEPTOR"/>
    <property type="match status" value="1"/>
</dbReference>
<evidence type="ECO:0000256" key="1">
    <source>
        <dbReference type="ARBA" id="ARBA00004370"/>
    </source>
</evidence>
<keyword evidence="9" id="KW-1185">Reference proteome</keyword>
<feature type="transmembrane region" description="Helical" evidence="6">
    <location>
        <begin position="760"/>
        <end position="782"/>
    </location>
</feature>
<proteinExistence type="predicted"/>
<reference evidence="8" key="1">
    <citation type="submission" date="2021-09" db="EMBL/GenBank/DDBJ databases">
        <authorList>
            <consortium name="AG Swart"/>
            <person name="Singh M."/>
            <person name="Singh A."/>
            <person name="Seah K."/>
            <person name="Emmerich C."/>
        </authorList>
    </citation>
    <scope>NUCLEOTIDE SEQUENCE</scope>
    <source>
        <strain evidence="8">ATCC30299</strain>
    </source>
</reference>
<feature type="transmembrane region" description="Helical" evidence="6">
    <location>
        <begin position="896"/>
        <end position="917"/>
    </location>
</feature>
<feature type="transmembrane region" description="Helical" evidence="6">
    <location>
        <begin position="1067"/>
        <end position="1085"/>
    </location>
</feature>
<feature type="transmembrane region" description="Helical" evidence="6">
    <location>
        <begin position="1042"/>
        <end position="1061"/>
    </location>
</feature>
<comment type="caution">
    <text evidence="8">The sequence shown here is derived from an EMBL/GenBank/DDBJ whole genome shotgun (WGS) entry which is preliminary data.</text>
</comment>
<organism evidence="8 9">
    <name type="scientific">Blepharisma stoltei</name>
    <dbReference type="NCBI Taxonomy" id="1481888"/>
    <lineage>
        <taxon>Eukaryota</taxon>
        <taxon>Sar</taxon>
        <taxon>Alveolata</taxon>
        <taxon>Ciliophora</taxon>
        <taxon>Postciliodesmatophora</taxon>
        <taxon>Heterotrichea</taxon>
        <taxon>Heterotrichida</taxon>
        <taxon>Blepharismidae</taxon>
        <taxon>Blepharisma</taxon>
    </lineage>
</organism>
<evidence type="ECO:0000256" key="2">
    <source>
        <dbReference type="ARBA" id="ARBA00022692"/>
    </source>
</evidence>
<evidence type="ECO:0000259" key="7">
    <source>
        <dbReference type="Pfam" id="PF01094"/>
    </source>
</evidence>
<feature type="transmembrane region" description="Helical" evidence="6">
    <location>
        <begin position="949"/>
        <end position="968"/>
    </location>
</feature>
<evidence type="ECO:0000256" key="5">
    <source>
        <dbReference type="ARBA" id="ARBA00023180"/>
    </source>
</evidence>
<sequence length="1191" mass="135298">MLIQICILIRFALGQFSIIPILYSDYTSPLLLMYFKTTLDCSTGTEPGCNLDSPFRFILYKITDLSDIETVFENPEYFIVYDTVSSLAISSMINTYARTLGFIHFIVGYPVDISLSSAYYSDYSFSSYTSTALSIAKTYNIKKVIVLISSEFSDMSFDNDQGIEIVGQFVLPQTASYEYISWLISKKIKPMGIKWFFFKTNKEISEKIQEALVEADMNKKGYTYVYIQEAAWGAYLEGSILLEGKWFHSTDTFSYINNLVYYGSIVVYNLIANNPIQGSFSGYILNDLVAQVLKPEVMGYTIWNIQGGKVQAVGVINGNGLQIQLPVMFPGKTYEAPNNNNIEIPISISGVTYENYINDGLNMMNQIGVNLATETIITEGDLLPNFDIVVNNITDCSFTDNNSTFKCFSDHLDDLGYFHIPRLETSTVLATMEVFQKNNILTPVLGVQTSTILSTSKYYPQYSRVSYPNSRTASAAALILSVFGISKCSLLYSDSQWGEDYYSEFQNQTDSYGIHILNKNKAVSPGFKGSNKKIIQEIIDLKTRYVVLEVQWPDILYVIEAFYDLGMREGDIYLIVGDGMISKSDLDEKLIGSKSYNKRKEMMSGLIYISFVAFENQLGFNLKSKISSKYGAVYDYMCLFYDAAYLGLYTIDALINWGANVNSSTIEETIREVAFTGCSGVVRVSQEGNDRLNTVLGIYNLIQVNSTWTMNLCGLYDPGQLIVLQIRQPISWNSNGDVPSDIIGDDQECPFRDILVQSFLYGYFILIIIELIPMIIGTLFAIKFYNFIFKQKYPKLTTAQKENFLDILSYITFMIESLQYMQIGPDFTAFFPKWSDATKITTLYVRGYFKKGIFTFWNQIIFYETLGYLWFLLFLWKIFKIGKDSDHFILTAVNELNFYIMPIIGEILFLPINLYLFQTFQCTSSIGDNFKDSFNNQDCSTFCWQGEHITYVIISALAISVYLPTSLYFRFTWKNDFSFHFQEQPFHIALKSAVQIILIALVTIVSPASENVSLGLCIGLLLLYVIISIIKKPLTYDRASLWYTIFIAFSLILWCCCALAKTNKEAALITLVIGWIVLAMLGAIYQKLKLPCLLESERGINIYKLFRFQLLAITPEAAGISKIEPFKYIYADESPHGKEIKSPSMSKSPRSFLSEEDNLKSSIQLFDINNENAEHLGEFNSSWCSNKIAQK</sequence>
<comment type="subcellular location">
    <subcellularLocation>
        <location evidence="1">Membrane</location>
    </subcellularLocation>
</comment>
<feature type="transmembrane region" description="Helical" evidence="6">
    <location>
        <begin position="988"/>
        <end position="1006"/>
    </location>
</feature>
<evidence type="ECO:0000313" key="8">
    <source>
        <dbReference type="EMBL" id="CAG9328053.1"/>
    </source>
</evidence>
<keyword evidence="5" id="KW-0325">Glycoprotein</keyword>
<dbReference type="Proteomes" id="UP001162131">
    <property type="component" value="Unassembled WGS sequence"/>
</dbReference>
<keyword evidence="3 6" id="KW-1133">Transmembrane helix</keyword>
<dbReference type="Pfam" id="PF01094">
    <property type="entry name" value="ANF_receptor"/>
    <property type="match status" value="1"/>
</dbReference>
<accession>A0AAU9K4H0</accession>
<dbReference type="Gene3D" id="3.40.50.2300">
    <property type="match status" value="2"/>
</dbReference>
<dbReference type="InterPro" id="IPR050726">
    <property type="entry name" value="mGluR"/>
</dbReference>
<name>A0AAU9K4H0_9CILI</name>